<dbReference type="PANTHER" id="PTHR45569">
    <property type="entry name" value="SENSOR PROTEIN KDPD"/>
    <property type="match status" value="1"/>
</dbReference>
<dbReference type="EMBL" id="LQWZ01000033">
    <property type="protein sequence ID" value="OAH54702.1"/>
    <property type="molecule type" value="Genomic_DNA"/>
</dbReference>
<dbReference type="Pfam" id="PF00582">
    <property type="entry name" value="Usp"/>
    <property type="match status" value="1"/>
</dbReference>
<feature type="domain" description="UspA" evidence="1">
    <location>
        <begin position="11"/>
        <end position="128"/>
    </location>
</feature>
<sequence length="230" mass="26651">MKKLRARMDESILVCVYYGPNGERLIKRGCKLANMLDCPLYILTVDSLPQEELSADKAAYIDRWKALAEEHDAEELIIRDNEKRAPVKVIAEVARELNITQIILGQSPQSRWEEIKKGSFVNTLLREISFVDFHIVSIDRSVEDEDNLFDNGTRAYLVKSNEEYRISFTYSDEVIHEGIFYKETGTDFNNGVFKFIKDNKTCQLHVTDDRITEPTSIHASIKEEKFKHEQ</sequence>
<dbReference type="RefSeq" id="WP_018394505.1">
    <property type="nucleotide sequence ID" value="NZ_LQWZ01000033.1"/>
</dbReference>
<dbReference type="GO" id="GO:0000155">
    <property type="term" value="F:phosphorelay sensor kinase activity"/>
    <property type="evidence" value="ECO:0007669"/>
    <property type="project" value="TreeGrafter"/>
</dbReference>
<reference evidence="2 3" key="1">
    <citation type="submission" date="2016-01" db="EMBL/GenBank/DDBJ databases">
        <title>Investigation of taxonomic status of Bacillus aminovorans.</title>
        <authorList>
            <person name="Verma A."/>
            <person name="Pal Y."/>
            <person name="Krishnamurthi S."/>
        </authorList>
    </citation>
    <scope>NUCLEOTIDE SEQUENCE [LARGE SCALE GENOMIC DNA]</scope>
    <source>
        <strain evidence="2 3">DSM 4337</strain>
    </source>
</reference>
<dbReference type="GO" id="GO:0005886">
    <property type="term" value="C:plasma membrane"/>
    <property type="evidence" value="ECO:0007669"/>
    <property type="project" value="TreeGrafter"/>
</dbReference>
<dbReference type="PANTHER" id="PTHR45569:SF1">
    <property type="entry name" value="SENSOR PROTEIN KDPD"/>
    <property type="match status" value="1"/>
</dbReference>
<dbReference type="InterPro" id="IPR014729">
    <property type="entry name" value="Rossmann-like_a/b/a_fold"/>
</dbReference>
<dbReference type="AlphaFoldDB" id="A0A177KMV5"/>
<evidence type="ECO:0000313" key="3">
    <source>
        <dbReference type="Proteomes" id="UP000077271"/>
    </source>
</evidence>
<keyword evidence="2" id="KW-0808">Transferase</keyword>
<dbReference type="OrthoDB" id="9806130at2"/>
<name>A0A177KMV5_9BACI</name>
<dbReference type="Gene3D" id="3.40.50.620">
    <property type="entry name" value="HUPs"/>
    <property type="match status" value="1"/>
</dbReference>
<evidence type="ECO:0000259" key="1">
    <source>
        <dbReference type="Pfam" id="PF00582"/>
    </source>
</evidence>
<comment type="caution">
    <text evidence="2">The sequence shown here is derived from an EMBL/GenBank/DDBJ whole genome shotgun (WGS) entry which is preliminary data.</text>
</comment>
<dbReference type="Proteomes" id="UP000077271">
    <property type="component" value="Unassembled WGS sequence"/>
</dbReference>
<dbReference type="SUPFAM" id="SSF52402">
    <property type="entry name" value="Adenine nucleotide alpha hydrolases-like"/>
    <property type="match status" value="1"/>
</dbReference>
<gene>
    <name evidence="2" type="ORF">AWH48_08965</name>
</gene>
<dbReference type="InterPro" id="IPR006016">
    <property type="entry name" value="UspA"/>
</dbReference>
<organism evidence="2 3">
    <name type="scientific">Domibacillus aminovorans</name>
    <dbReference type="NCBI Taxonomy" id="29332"/>
    <lineage>
        <taxon>Bacteria</taxon>
        <taxon>Bacillati</taxon>
        <taxon>Bacillota</taxon>
        <taxon>Bacilli</taxon>
        <taxon>Bacillales</taxon>
        <taxon>Bacillaceae</taxon>
        <taxon>Domibacillus</taxon>
    </lineage>
</organism>
<proteinExistence type="predicted"/>
<dbReference type="InterPro" id="IPR052023">
    <property type="entry name" value="Histidine_kinase_KdpD"/>
</dbReference>
<keyword evidence="2" id="KW-0418">Kinase</keyword>
<evidence type="ECO:0000313" key="2">
    <source>
        <dbReference type="EMBL" id="OAH54702.1"/>
    </source>
</evidence>
<accession>A0A177KMV5</accession>
<protein>
    <submittedName>
        <fullName evidence="2">Histidine kinase</fullName>
    </submittedName>
</protein>